<dbReference type="Pfam" id="PF06772">
    <property type="entry name" value="LtrA"/>
    <property type="match status" value="1"/>
</dbReference>
<reference evidence="2" key="2">
    <citation type="submission" date="2023-10" db="EMBL/GenBank/DDBJ databases">
        <authorList>
            <person name="Khurajog B."/>
        </authorList>
    </citation>
    <scope>NUCLEOTIDE SEQUENCE</scope>
    <source>
        <strain evidence="2">BF9</strain>
    </source>
</reference>
<dbReference type="EMBL" id="JAWJAV010000002">
    <property type="protein sequence ID" value="MDV2620935.1"/>
    <property type="molecule type" value="Genomic_DNA"/>
</dbReference>
<evidence type="ECO:0000313" key="2">
    <source>
        <dbReference type="EMBL" id="MDV2620935.1"/>
    </source>
</evidence>
<evidence type="ECO:0000256" key="1">
    <source>
        <dbReference type="SAM" id="Phobius"/>
    </source>
</evidence>
<feature type="transmembrane region" description="Helical" evidence="1">
    <location>
        <begin position="286"/>
        <end position="310"/>
    </location>
</feature>
<evidence type="ECO:0000313" key="3">
    <source>
        <dbReference type="Proteomes" id="UP001280897"/>
    </source>
</evidence>
<feature type="transmembrane region" description="Helical" evidence="1">
    <location>
        <begin position="44"/>
        <end position="65"/>
    </location>
</feature>
<gene>
    <name evidence="2" type="ORF">R0G89_04215</name>
</gene>
<proteinExistence type="predicted"/>
<dbReference type="Proteomes" id="UP001280897">
    <property type="component" value="Unassembled WGS sequence"/>
</dbReference>
<keyword evidence="1" id="KW-1133">Transmembrane helix</keyword>
<feature type="transmembrane region" description="Helical" evidence="1">
    <location>
        <begin position="103"/>
        <end position="124"/>
    </location>
</feature>
<organism evidence="2 3">
    <name type="scientific">Pediococcus acidilactici</name>
    <dbReference type="NCBI Taxonomy" id="1254"/>
    <lineage>
        <taxon>Bacteria</taxon>
        <taxon>Bacillati</taxon>
        <taxon>Bacillota</taxon>
        <taxon>Bacilli</taxon>
        <taxon>Lactobacillales</taxon>
        <taxon>Lactobacillaceae</taxon>
        <taxon>Pediococcus</taxon>
        <taxon>Pediococcus acidilactici group</taxon>
    </lineage>
</organism>
<dbReference type="PANTHER" id="PTHR36840">
    <property type="entry name" value="BLL5714 PROTEIN"/>
    <property type="match status" value="1"/>
</dbReference>
<feature type="transmembrane region" description="Helical" evidence="1">
    <location>
        <begin position="136"/>
        <end position="155"/>
    </location>
</feature>
<reference evidence="2" key="1">
    <citation type="journal article" date="2023" name="PeerJ">
        <title>Selection and evaluation of lactic acid bacteria from chicken feces in Thailand as potential probiotics.</title>
        <authorList>
            <person name="Khurajog B."/>
            <person name="Disastra Y."/>
            <person name="Lawwyne L.D."/>
            <person name="Sirichokchatchawan W."/>
            <person name="Niyomtham W."/>
            <person name="Yindee J."/>
            <person name="Hampson D.J."/>
            <person name="Prapasarakul N."/>
        </authorList>
    </citation>
    <scope>NUCLEOTIDE SEQUENCE</scope>
    <source>
        <strain evidence="2">BF9</strain>
    </source>
</reference>
<feature type="transmembrane region" description="Helical" evidence="1">
    <location>
        <begin position="12"/>
        <end position="32"/>
    </location>
</feature>
<comment type="caution">
    <text evidence="2">The sequence shown here is derived from an EMBL/GenBank/DDBJ whole genome shotgun (WGS) entry which is preliminary data.</text>
</comment>
<protein>
    <submittedName>
        <fullName evidence="2">Low temperature requirement protein A</fullName>
    </submittedName>
</protein>
<keyword evidence="1" id="KW-0472">Membrane</keyword>
<feature type="transmembrane region" description="Helical" evidence="1">
    <location>
        <begin position="345"/>
        <end position="364"/>
    </location>
</feature>
<keyword evidence="1" id="KW-0812">Transmembrane</keyword>
<dbReference type="RefSeq" id="WP_056985126.1">
    <property type="nucleotide sequence ID" value="NZ_CP050079.1"/>
</dbReference>
<feature type="transmembrane region" description="Helical" evidence="1">
    <location>
        <begin position="322"/>
        <end position="339"/>
    </location>
</feature>
<name>A0AAW8YG62_PEDAC</name>
<dbReference type="PANTHER" id="PTHR36840:SF1">
    <property type="entry name" value="BLL5714 PROTEIN"/>
    <property type="match status" value="1"/>
</dbReference>
<dbReference type="AlphaFoldDB" id="A0AAW8YG62"/>
<feature type="transmembrane region" description="Helical" evidence="1">
    <location>
        <begin position="161"/>
        <end position="183"/>
    </location>
</feature>
<accession>A0AAW8YG62</accession>
<dbReference type="InterPro" id="IPR010640">
    <property type="entry name" value="Low_temperature_requirement_A"/>
</dbReference>
<dbReference type="GeneID" id="57366819"/>
<feature type="transmembrane region" description="Helical" evidence="1">
    <location>
        <begin position="260"/>
        <end position="280"/>
    </location>
</feature>
<feature type="transmembrane region" description="Helical" evidence="1">
    <location>
        <begin position="77"/>
        <end position="97"/>
    </location>
</feature>
<feature type="transmembrane region" description="Helical" evidence="1">
    <location>
        <begin position="195"/>
        <end position="215"/>
    </location>
</feature>
<feature type="transmembrane region" description="Helical" evidence="1">
    <location>
        <begin position="221"/>
        <end position="239"/>
    </location>
</feature>
<sequence>MNDLVTKKVSLIELFYDLVFVYMISQATGLIHHLHNGVIGLSTFSIFALVVILFINSWMIQTVFINRYGNDSWSNKLFIFINMAVVLYMSNSFSSTFNHQLTPFFGAAALLSLTQTMQYVIVYLKTTQNADKQITLAFSGILATRTLALTIGAAVQNQLGLLAALLGIMISWIAPSFTGKLTVRRPIIFSHLLERATALIIIMFGEMIVGIAEYFTQRTVSPYSLLLFVLVALLFMTYATEFSDLIEEKQGRETGNRLIYLHYFILFGLSLITVAIKFIHSTNANLIFSVGCLYTGLLLFYVGILLGGIYNEVSFKIGSRRVCWIIGFILLGWGGTLQLKNATEIIFITVVVALLNLLILARIGQNGTSRQKIQ</sequence>